<dbReference type="AlphaFoldDB" id="Q07KS1"/>
<accession>Q07KS1</accession>
<gene>
    <name evidence="2" type="ordered locus">RPE_3533</name>
</gene>
<dbReference type="eggNOG" id="ENOG5032XRU">
    <property type="taxonomic scope" value="Bacteria"/>
</dbReference>
<dbReference type="KEGG" id="rpe:RPE_3533"/>
<dbReference type="EMBL" id="CP000463">
    <property type="protein sequence ID" value="ABJ07463.1"/>
    <property type="molecule type" value="Genomic_DNA"/>
</dbReference>
<dbReference type="OrthoDB" id="6116092at2"/>
<reference evidence="2" key="1">
    <citation type="submission" date="2006-09" db="EMBL/GenBank/DDBJ databases">
        <title>Complete sequence of Rhodopseudomonas palustris BisA53.</title>
        <authorList>
            <consortium name="US DOE Joint Genome Institute"/>
            <person name="Copeland A."/>
            <person name="Lucas S."/>
            <person name="Lapidus A."/>
            <person name="Barry K."/>
            <person name="Detter J.C."/>
            <person name="Glavina del Rio T."/>
            <person name="Hammon N."/>
            <person name="Israni S."/>
            <person name="Dalin E."/>
            <person name="Tice H."/>
            <person name="Pitluck S."/>
            <person name="Chain P."/>
            <person name="Malfatti S."/>
            <person name="Shin M."/>
            <person name="Vergez L."/>
            <person name="Schmutz J."/>
            <person name="Larimer F."/>
            <person name="Land M."/>
            <person name="Hauser L."/>
            <person name="Pelletier D.A."/>
            <person name="Kyrpides N."/>
            <person name="Kim E."/>
            <person name="Harwood C.S."/>
            <person name="Oda Y."/>
            <person name="Richardson P."/>
        </authorList>
    </citation>
    <scope>NUCLEOTIDE SEQUENCE [LARGE SCALE GENOMIC DNA]</scope>
    <source>
        <strain evidence="2">BisA53</strain>
    </source>
</reference>
<name>Q07KS1_RHOP5</name>
<protein>
    <submittedName>
        <fullName evidence="2">Uncharacterized protein</fullName>
    </submittedName>
</protein>
<keyword evidence="1" id="KW-0732">Signal</keyword>
<proteinExistence type="predicted"/>
<dbReference type="HOGENOM" id="CLU_112881_0_0_5"/>
<feature type="signal peptide" evidence="1">
    <location>
        <begin position="1"/>
        <end position="20"/>
    </location>
</feature>
<feature type="chain" id="PRO_5004165693" evidence="1">
    <location>
        <begin position="21"/>
        <end position="182"/>
    </location>
</feature>
<evidence type="ECO:0000313" key="2">
    <source>
        <dbReference type="EMBL" id="ABJ07463.1"/>
    </source>
</evidence>
<organism evidence="2">
    <name type="scientific">Rhodopseudomonas palustris (strain BisA53)</name>
    <dbReference type="NCBI Taxonomy" id="316055"/>
    <lineage>
        <taxon>Bacteria</taxon>
        <taxon>Pseudomonadati</taxon>
        <taxon>Pseudomonadota</taxon>
        <taxon>Alphaproteobacteria</taxon>
        <taxon>Hyphomicrobiales</taxon>
        <taxon>Nitrobacteraceae</taxon>
        <taxon>Rhodopseudomonas</taxon>
    </lineage>
</organism>
<evidence type="ECO:0000256" key="1">
    <source>
        <dbReference type="SAM" id="SignalP"/>
    </source>
</evidence>
<dbReference type="STRING" id="316055.RPE_3533"/>
<sequence length="182" mass="20523">MRRPILSMLLALAVATPALALDNENLLVTVPKGFKVGFTKKSDQQMITEMVPENESVENWTEIVTVQIFYNLRDVPPAQYRARLEKAGAEACPGASFAKIKDGTEQLYPMVSWSQRCPLNKQSGKPEFTWFKVVQGRDSFYVVQKAFKAEPTERQLKAMAKFFDSSRVCDSRVPGQRCKPGK</sequence>